<dbReference type="EMBL" id="BFCG01000003">
    <property type="protein sequence ID" value="GBG35586.1"/>
    <property type="molecule type" value="Genomic_DNA"/>
</dbReference>
<evidence type="ECO:0000259" key="2">
    <source>
        <dbReference type="Pfam" id="PF12175"/>
    </source>
</evidence>
<dbReference type="InterPro" id="IPR022004">
    <property type="entry name" value="WSSV_Vp28"/>
</dbReference>
<dbReference type="InterPro" id="IPR037251">
    <property type="entry name" value="WSSV_Vp28_sf"/>
</dbReference>
<evidence type="ECO:0000256" key="1">
    <source>
        <dbReference type="SAM" id="Phobius"/>
    </source>
</evidence>
<feature type="transmembrane region" description="Helical" evidence="1">
    <location>
        <begin position="12"/>
        <end position="34"/>
    </location>
</feature>
<sequence length="192" mass="20982">MNFSSLTGLDIAVLVVLAISVIAVITVIFLLMFVNKKLYTEVDFNRDVTMRFKASRSSASANVEVIESKHNTQFGTIAFVNGNTDAQMKAIEADIVVNGGPVVSFTGLTKATSGTLKFLNNTDADLTIKGLTFFPGNIDSNFTTDTLMNTILFDHYLLVKGKITNCNFVIQMADNSKYGQMNVDLTLSRNKS</sequence>
<accession>A0A401IPP4</accession>
<name>A0A401IPP4_9VIRU</name>
<comment type="caution">
    <text evidence="3">The sequence shown here is derived from an EMBL/GenBank/DDBJ whole genome shotgun (WGS) entry which is preliminary data.</text>
</comment>
<keyword evidence="1" id="KW-1133">Transmembrane helix</keyword>
<evidence type="ECO:0000313" key="3">
    <source>
        <dbReference type="EMBL" id="GBG35586.1"/>
    </source>
</evidence>
<organism evidence="3">
    <name type="scientific">Sesarmops intermedium nimavirus</name>
    <dbReference type="NCBI Taxonomy" id="2133796"/>
    <lineage>
        <taxon>Viruses</taxon>
        <taxon>Viruses incertae sedis</taxon>
        <taxon>Naldaviricetes</taxon>
        <taxon>Nimaviridae</taxon>
    </lineage>
</organism>
<keyword evidence="1" id="KW-0472">Membrane</keyword>
<proteinExistence type="predicted"/>
<dbReference type="SUPFAM" id="SSF158974">
    <property type="entry name" value="WSSV envelope protein-like"/>
    <property type="match status" value="1"/>
</dbReference>
<protein>
    <submittedName>
        <fullName evidence="3">Wsv311-like protein</fullName>
    </submittedName>
</protein>
<dbReference type="Gene3D" id="2.60.40.2770">
    <property type="entry name" value="WSSV envelope protein-like"/>
    <property type="match status" value="1"/>
</dbReference>
<keyword evidence="1" id="KW-0812">Transmembrane</keyword>
<feature type="domain" description="White spot syndrome virus structural envelope protein Vp28" evidence="2">
    <location>
        <begin position="1"/>
        <end position="137"/>
    </location>
</feature>
<dbReference type="Pfam" id="PF12175">
    <property type="entry name" value="WSS_VP"/>
    <property type="match status" value="1"/>
</dbReference>
<reference evidence="3" key="1">
    <citation type="journal article" date="2018" name="J. Virol.">
        <title>Crustacean Genome Exploration Reveals the Evolutionary Origin of White Spot Syndrome Virus.</title>
        <authorList>
            <person name="Kawato S."/>
            <person name="Shitara A."/>
            <person name="Wang Y."/>
            <person name="Nozaki R."/>
            <person name="Kondo H."/>
            <person name="Hirono I."/>
        </authorList>
    </citation>
    <scope>NUCLEOTIDE SEQUENCE</scope>
    <source>
        <strain evidence="3">Kochi-1</strain>
    </source>
</reference>